<keyword evidence="4" id="KW-1185">Reference proteome</keyword>
<evidence type="ECO:0000259" key="2">
    <source>
        <dbReference type="Pfam" id="PF08718"/>
    </source>
</evidence>
<protein>
    <recommendedName>
        <fullName evidence="2">Glycolipid transfer protein domain-containing protein</fullName>
    </recommendedName>
</protein>
<dbReference type="FunFam" id="1.10.3520.10:FF:000001">
    <property type="entry name" value="Pleckstrin domain-containing family A member 8"/>
    <property type="match status" value="1"/>
</dbReference>
<feature type="domain" description="Glycolipid transfer protein" evidence="2">
    <location>
        <begin position="27"/>
        <end position="165"/>
    </location>
</feature>
<dbReference type="GO" id="GO:1902387">
    <property type="term" value="F:ceramide 1-phosphate binding"/>
    <property type="evidence" value="ECO:0007669"/>
    <property type="project" value="TreeGrafter"/>
</dbReference>
<dbReference type="Pfam" id="PF08718">
    <property type="entry name" value="GLTP"/>
    <property type="match status" value="1"/>
</dbReference>
<dbReference type="GO" id="GO:0005829">
    <property type="term" value="C:cytosol"/>
    <property type="evidence" value="ECO:0007669"/>
    <property type="project" value="TreeGrafter"/>
</dbReference>
<organism evidence="3 4">
    <name type="scientific">Penicillium malachiteum</name>
    <dbReference type="NCBI Taxonomy" id="1324776"/>
    <lineage>
        <taxon>Eukaryota</taxon>
        <taxon>Fungi</taxon>
        <taxon>Dikarya</taxon>
        <taxon>Ascomycota</taxon>
        <taxon>Pezizomycotina</taxon>
        <taxon>Eurotiomycetes</taxon>
        <taxon>Eurotiomycetidae</taxon>
        <taxon>Eurotiales</taxon>
        <taxon>Aspergillaceae</taxon>
        <taxon>Penicillium</taxon>
    </lineage>
</organism>
<reference evidence="3" key="1">
    <citation type="journal article" date="2023" name="IMA Fungus">
        <title>Comparative genomic study of the Penicillium genus elucidates a diverse pangenome and 15 lateral gene transfer events.</title>
        <authorList>
            <person name="Petersen C."/>
            <person name="Sorensen T."/>
            <person name="Nielsen M.R."/>
            <person name="Sondergaard T.E."/>
            <person name="Sorensen J.L."/>
            <person name="Fitzpatrick D.A."/>
            <person name="Frisvad J.C."/>
            <person name="Nielsen K.L."/>
        </authorList>
    </citation>
    <scope>NUCLEOTIDE SEQUENCE</scope>
    <source>
        <strain evidence="3">IBT 17514</strain>
    </source>
</reference>
<proteinExistence type="predicted"/>
<dbReference type="Gene3D" id="1.10.3520.10">
    <property type="entry name" value="Glycolipid transfer protein"/>
    <property type="match status" value="1"/>
</dbReference>
<dbReference type="InterPro" id="IPR036497">
    <property type="entry name" value="GLTP_sf"/>
</dbReference>
<dbReference type="InterPro" id="IPR014830">
    <property type="entry name" value="Glycolipid_transfer_prot_dom"/>
</dbReference>
<dbReference type="PANTHER" id="PTHR10219">
    <property type="entry name" value="GLYCOLIPID TRANSFER PROTEIN-RELATED"/>
    <property type="match status" value="1"/>
</dbReference>
<evidence type="ECO:0000313" key="3">
    <source>
        <dbReference type="EMBL" id="KAJ5733665.1"/>
    </source>
</evidence>
<sequence>MISIPSTFNCLRVNPPELLKQLGTIPINTEEFLRAAESLVTLFYILGSIKFKAVIEDLNKNITKIKTRMLAAPTESQSLQDLVLSELKTGKHTATEGLLWLGRSLDFTVQSLRHNLDNPSADLSESFTTGYKATLSSLHPFYVRGVFNMAMGYCPKRATFYRQLADKNYVEGQKDVAALDAEVNAEVMPALTNEVIALERVVKILKTFQASKEAQWK</sequence>
<dbReference type="GO" id="GO:1902388">
    <property type="term" value="F:ceramide 1-phosphate transfer activity"/>
    <property type="evidence" value="ECO:0007669"/>
    <property type="project" value="TreeGrafter"/>
</dbReference>
<accession>A0AAD6HRZ8</accession>
<dbReference type="PANTHER" id="PTHR10219:SF25">
    <property type="entry name" value="PLECKSTRIN HOMOLOGY DOMAIN-CONTAINING FAMILY A MEMBER 8"/>
    <property type="match status" value="1"/>
</dbReference>
<gene>
    <name evidence="3" type="ORF">N7493_002451</name>
</gene>
<reference evidence="3" key="2">
    <citation type="submission" date="2023-01" db="EMBL/GenBank/DDBJ databases">
        <authorList>
            <person name="Petersen C."/>
        </authorList>
    </citation>
    <scope>NUCLEOTIDE SEQUENCE</scope>
    <source>
        <strain evidence="3">IBT 17514</strain>
    </source>
</reference>
<keyword evidence="1" id="KW-0813">Transport</keyword>
<dbReference type="AlphaFoldDB" id="A0AAD6HRZ8"/>
<evidence type="ECO:0000313" key="4">
    <source>
        <dbReference type="Proteomes" id="UP001215712"/>
    </source>
</evidence>
<dbReference type="EMBL" id="JAQJAN010000003">
    <property type="protein sequence ID" value="KAJ5733665.1"/>
    <property type="molecule type" value="Genomic_DNA"/>
</dbReference>
<dbReference type="GO" id="GO:0016020">
    <property type="term" value="C:membrane"/>
    <property type="evidence" value="ECO:0007669"/>
    <property type="project" value="TreeGrafter"/>
</dbReference>
<dbReference type="SUPFAM" id="SSF110004">
    <property type="entry name" value="Glycolipid transfer protein, GLTP"/>
    <property type="match status" value="1"/>
</dbReference>
<comment type="caution">
    <text evidence="3">The sequence shown here is derived from an EMBL/GenBank/DDBJ whole genome shotgun (WGS) entry which is preliminary data.</text>
</comment>
<evidence type="ECO:0000256" key="1">
    <source>
        <dbReference type="ARBA" id="ARBA00022448"/>
    </source>
</evidence>
<dbReference type="Proteomes" id="UP001215712">
    <property type="component" value="Unassembled WGS sequence"/>
</dbReference>
<name>A0AAD6HRZ8_9EURO</name>